<organism evidence="2">
    <name type="scientific">Amblyomma triste</name>
    <name type="common">Neotropical tick</name>
    <dbReference type="NCBI Taxonomy" id="251400"/>
    <lineage>
        <taxon>Eukaryota</taxon>
        <taxon>Metazoa</taxon>
        <taxon>Ecdysozoa</taxon>
        <taxon>Arthropoda</taxon>
        <taxon>Chelicerata</taxon>
        <taxon>Arachnida</taxon>
        <taxon>Acari</taxon>
        <taxon>Parasitiformes</taxon>
        <taxon>Ixodida</taxon>
        <taxon>Ixodoidea</taxon>
        <taxon>Ixodidae</taxon>
        <taxon>Amblyomminae</taxon>
        <taxon>Amblyomma</taxon>
    </lineage>
</organism>
<evidence type="ECO:0000313" key="2">
    <source>
        <dbReference type="EMBL" id="JAC27953.1"/>
    </source>
</evidence>
<dbReference type="EMBL" id="GBBM01007465">
    <property type="protein sequence ID" value="JAC27953.1"/>
    <property type="molecule type" value="mRNA"/>
</dbReference>
<feature type="signal peptide" evidence="1">
    <location>
        <begin position="1"/>
        <end position="31"/>
    </location>
</feature>
<proteinExistence type="evidence at transcript level"/>
<protein>
    <submittedName>
        <fullName evidence="2">Putative secreted protein</fullName>
    </submittedName>
</protein>
<dbReference type="AlphaFoldDB" id="A0A023G543"/>
<feature type="non-terminal residue" evidence="2">
    <location>
        <position position="156"/>
    </location>
</feature>
<sequence>MVCAPMPYRRPTVVVVVVFAKLFQLCWPVRSSPQQSGEEKPPSECAILVALCVTCCKLCPQMECIYRGLRQFSSTSALLVSVAQNVDNFSLACSSLVGQPLISQESVEAFRRQRASPQVPSLWASKGWAELGGDRELAQWVEPYEVEKTRRQLMKV</sequence>
<keyword evidence="1" id="KW-0732">Signal</keyword>
<evidence type="ECO:0000256" key="1">
    <source>
        <dbReference type="SAM" id="SignalP"/>
    </source>
</evidence>
<accession>A0A023G543</accession>
<reference evidence="2" key="1">
    <citation type="submission" date="2014-03" db="EMBL/GenBank/DDBJ databases">
        <title>The sialotranscriptome of Amblyomma triste, Amblyomma parvum and Amblyomma cajennense ticks, uncovered by 454-based RNA-seq.</title>
        <authorList>
            <person name="Garcia G.R."/>
            <person name="Gardinassi L.G."/>
            <person name="Ribeiro J.M."/>
            <person name="Anatriello E."/>
            <person name="Ferreira B.R."/>
            <person name="Moreira H.N."/>
            <person name="Mafra C."/>
            <person name="Olegario M.M."/>
            <person name="Szabo P.J."/>
            <person name="Miranda-Santos I.K."/>
            <person name="Maruyama S.R."/>
        </authorList>
    </citation>
    <scope>NUCLEOTIDE SEQUENCE</scope>
    <source>
        <strain evidence="2">Mato Grasso do Sul</strain>
        <tissue evidence="2">Salivary glands</tissue>
    </source>
</reference>
<name>A0A023G543_AMBTT</name>
<feature type="chain" id="PRO_5001520625" evidence="1">
    <location>
        <begin position="32"/>
        <end position="156"/>
    </location>
</feature>